<dbReference type="InterPro" id="IPR018369">
    <property type="entry name" value="Chaprnonin_Cpn10_CS"/>
</dbReference>
<dbReference type="PRINTS" id="PR00297">
    <property type="entry name" value="CHAPERONIN10"/>
</dbReference>
<dbReference type="EMBL" id="CAWVOK010000033">
    <property type="protein sequence ID" value="CAK8163506.1"/>
    <property type="molecule type" value="Genomic_DNA"/>
</dbReference>
<dbReference type="Pfam" id="PF00166">
    <property type="entry name" value="Cpn10"/>
    <property type="match status" value="1"/>
</dbReference>
<proteinExistence type="inferred from homology"/>
<dbReference type="NCBIfam" id="NF001533">
    <property type="entry name" value="PRK00364.2-4"/>
    <property type="match status" value="1"/>
</dbReference>
<dbReference type="Gene3D" id="2.30.33.40">
    <property type="entry name" value="GroES chaperonin"/>
    <property type="match status" value="1"/>
</dbReference>
<keyword evidence="6" id="KW-1185">Reference proteome</keyword>
<dbReference type="SMART" id="SM00883">
    <property type="entry name" value="Cpn10"/>
    <property type="match status" value="1"/>
</dbReference>
<dbReference type="InterPro" id="IPR037124">
    <property type="entry name" value="Chaperonin_GroES_sf"/>
</dbReference>
<evidence type="ECO:0000256" key="1">
    <source>
        <dbReference type="ARBA" id="ARBA00006975"/>
    </source>
</evidence>
<name>A0ABM9N932_9RICK</name>
<evidence type="ECO:0000256" key="3">
    <source>
        <dbReference type="HAMAP-Rule" id="MF_00580"/>
    </source>
</evidence>
<dbReference type="HAMAP" id="MF_00580">
    <property type="entry name" value="CH10"/>
    <property type="match status" value="1"/>
</dbReference>
<evidence type="ECO:0000313" key="5">
    <source>
        <dbReference type="EMBL" id="CAK8163506.1"/>
    </source>
</evidence>
<dbReference type="PANTHER" id="PTHR10772">
    <property type="entry name" value="10 KDA HEAT SHOCK PROTEIN"/>
    <property type="match status" value="1"/>
</dbReference>
<comment type="subunit">
    <text evidence="3">Heptamer of 7 subunits arranged in a ring. Interacts with the chaperonin GroEL.</text>
</comment>
<evidence type="ECO:0000256" key="4">
    <source>
        <dbReference type="RuleBase" id="RU000535"/>
    </source>
</evidence>
<keyword evidence="2 3" id="KW-0143">Chaperone</keyword>
<accession>A0ABM9N932</accession>
<dbReference type="GO" id="GO:0016853">
    <property type="term" value="F:isomerase activity"/>
    <property type="evidence" value="ECO:0007669"/>
    <property type="project" value="UniProtKB-KW"/>
</dbReference>
<dbReference type="InterPro" id="IPR020818">
    <property type="entry name" value="Chaperonin_GroES"/>
</dbReference>
<keyword evidence="3" id="KW-0963">Cytoplasm</keyword>
<evidence type="ECO:0000313" key="6">
    <source>
        <dbReference type="Proteomes" id="UP001314181"/>
    </source>
</evidence>
<evidence type="ECO:0000256" key="2">
    <source>
        <dbReference type="ARBA" id="ARBA00023186"/>
    </source>
</evidence>
<reference evidence="5 6" key="1">
    <citation type="submission" date="2024-01" db="EMBL/GenBank/DDBJ databases">
        <authorList>
            <person name="Kunselman E."/>
        </authorList>
    </citation>
    <scope>NUCLEOTIDE SEQUENCE [LARGE SCALE GENOMIC DNA]</scope>
    <source>
        <strain evidence="5">2 abalone samples</strain>
    </source>
</reference>
<dbReference type="CDD" id="cd00320">
    <property type="entry name" value="cpn10"/>
    <property type="match status" value="1"/>
</dbReference>
<comment type="caution">
    <text evidence="5">The sequence shown here is derived from an EMBL/GenBank/DDBJ whole genome shotgun (WGS) entry which is preliminary data.</text>
</comment>
<dbReference type="PROSITE" id="PS00681">
    <property type="entry name" value="CHAPERONINS_CPN10"/>
    <property type="match status" value="1"/>
</dbReference>
<dbReference type="SUPFAM" id="SSF50129">
    <property type="entry name" value="GroES-like"/>
    <property type="match status" value="1"/>
</dbReference>
<comment type="subcellular location">
    <subcellularLocation>
        <location evidence="3">Cytoplasm</location>
    </subcellularLocation>
</comment>
<gene>
    <name evidence="3 5" type="primary">groS</name>
    <name evidence="3" type="synonym">groES</name>
    <name evidence="5" type="ORF">CAXC1_70030</name>
</gene>
<organism evidence="5 6">
    <name type="scientific">Candidatus Xenohaliotis californiensis</name>
    <dbReference type="NCBI Taxonomy" id="84677"/>
    <lineage>
        <taxon>Bacteria</taxon>
        <taxon>Pseudomonadati</taxon>
        <taxon>Pseudomonadota</taxon>
        <taxon>Alphaproteobacteria</taxon>
        <taxon>Rickettsiales</taxon>
        <taxon>Anaplasmataceae</taxon>
        <taxon>Candidatus Xenohaliotis</taxon>
    </lineage>
</organism>
<comment type="function">
    <text evidence="3 4">Together with the chaperonin GroEL, plays an essential role in assisting protein folding. The GroEL-GroES system forms a nano-cage that allows encapsulation of the non-native substrate proteins and provides a physical environment optimized to promote and accelerate protein folding. GroES binds to the apical surface of the GroEL ring, thereby capping the opening of the GroEL channel.</text>
</comment>
<protein>
    <recommendedName>
        <fullName evidence="3">Co-chaperonin GroES</fullName>
    </recommendedName>
    <alternativeName>
        <fullName evidence="3">10 kDa chaperonin</fullName>
    </alternativeName>
    <alternativeName>
        <fullName evidence="3">Chaperonin-10</fullName>
        <shortName evidence="3">Cpn10</shortName>
    </alternativeName>
</protein>
<sequence length="103" mass="11255">MWVSKMALNIIPLHDRIVIETIGEEDVSLGGVFIPDTAKEKPIKGKVLYVGPGAAASDGKIIPLAVKRGDIVIYPKWIGTEVMLQGKKYLIVKESDILAIIEE</sequence>
<dbReference type="PANTHER" id="PTHR10772:SF58">
    <property type="entry name" value="CO-CHAPERONIN GROES"/>
    <property type="match status" value="1"/>
</dbReference>
<comment type="similarity">
    <text evidence="1 3 4">Belongs to the GroES chaperonin family.</text>
</comment>
<dbReference type="Proteomes" id="UP001314181">
    <property type="component" value="Unassembled WGS sequence"/>
</dbReference>
<dbReference type="NCBIfam" id="NF001531">
    <property type="entry name" value="PRK00364.2-2"/>
    <property type="match status" value="1"/>
</dbReference>
<dbReference type="InterPro" id="IPR011032">
    <property type="entry name" value="GroES-like_sf"/>
</dbReference>
<keyword evidence="5" id="KW-0413">Isomerase</keyword>